<dbReference type="EMBL" id="KB206930">
    <property type="protein sequence ID" value="ELP86779.1"/>
    <property type="molecule type" value="Genomic_DNA"/>
</dbReference>
<feature type="region of interest" description="Disordered" evidence="1">
    <location>
        <begin position="267"/>
        <end position="302"/>
    </location>
</feature>
<evidence type="ECO:0000259" key="2">
    <source>
        <dbReference type="Pfam" id="PF07534"/>
    </source>
</evidence>
<dbReference type="GeneID" id="14885757"/>
<gene>
    <name evidence="3" type="ORF">EIN_528180</name>
</gene>
<evidence type="ECO:0000256" key="1">
    <source>
        <dbReference type="SAM" id="MobiDB-lite"/>
    </source>
</evidence>
<reference evidence="3 4" key="1">
    <citation type="submission" date="2012-10" db="EMBL/GenBank/DDBJ databases">
        <authorList>
            <person name="Zafar N."/>
            <person name="Inman J."/>
            <person name="Hall N."/>
            <person name="Lorenzi H."/>
            <person name="Caler E."/>
        </authorList>
    </citation>
    <scope>NUCLEOTIDE SEQUENCE [LARGE SCALE GENOMIC DNA]</scope>
    <source>
        <strain evidence="3 4">IP1</strain>
    </source>
</reference>
<organism evidence="3 4">
    <name type="scientific">Entamoeba invadens IP1</name>
    <dbReference type="NCBI Taxonomy" id="370355"/>
    <lineage>
        <taxon>Eukaryota</taxon>
        <taxon>Amoebozoa</taxon>
        <taxon>Evosea</taxon>
        <taxon>Archamoebae</taxon>
        <taxon>Mastigamoebida</taxon>
        <taxon>Entamoebidae</taxon>
        <taxon>Entamoeba</taxon>
    </lineage>
</organism>
<dbReference type="VEuPathDB" id="AmoebaDB:EIN_528180"/>
<feature type="domain" description="TLDc" evidence="2">
    <location>
        <begin position="410"/>
        <end position="546"/>
    </location>
</feature>
<dbReference type="InterPro" id="IPR006571">
    <property type="entry name" value="TLDc_dom"/>
</dbReference>
<evidence type="ECO:0000313" key="3">
    <source>
        <dbReference type="EMBL" id="ELP86779.1"/>
    </source>
</evidence>
<dbReference type="Pfam" id="PF07534">
    <property type="entry name" value="TLD"/>
    <property type="match status" value="1"/>
</dbReference>
<dbReference type="KEGG" id="eiv:EIN_528180"/>
<keyword evidence="4" id="KW-1185">Reference proteome</keyword>
<protein>
    <recommendedName>
        <fullName evidence="2">TLDc domain-containing protein</fullName>
    </recommendedName>
</protein>
<name>A0A0A1TZ15_ENTIV</name>
<accession>A0A0A1TZ15</accession>
<proteinExistence type="predicted"/>
<dbReference type="Proteomes" id="UP000014680">
    <property type="component" value="Unassembled WGS sequence"/>
</dbReference>
<sequence length="584" mass="69002">MFLNRKEELIKHMKQSLHDIQTHLMSLEMLSTQYDSMQSLTIPQAIRFTDYSSSIKILNECIYNQKKNSQIVVSFENLIKTTLAALLDFSELLNNFQKQIEEDGYFLKNYHNNVIQILIDKNKQNFENELKTNQFRKAALNEEFQQRNTFLSSQMINSIFPLNNMVFDSTHFQSRTIATEMEMPTTLKPKVVQLIKTEYENKANDQFNEVMQKNIKMEEEEMPIKNCIENDVLLHPKDLLTNNEPPKVIKKIEIGCYQCSKKKQIKPQISMENNSKKDINTSQVSDTKKVDGEQQEEQLNQNKEIPKNVFEQTKVIETCHHIIQEVQERKSDDNQSKHLLNLPWYKKEPKQENDFKKIDLKKSHDHRLVENKKPQILIKKIQVVQQQKVTRNYLKEQKQEIRQKSLTVDKFLTTSDMKQIYKWCAKNVESVVFDSEINSTDLGSTEFFEAMRTITGFIICIEDFEKNRFGVYLTRKITDSNTFFMDQKCFVFKLKEKGREKFDRYLIRPNLNKFAFKIDKKDSNSLFNVGDGDIIMMRKNKQQELWCSCKMNAFDYDGRKVGICGEQNNSTFKIQKFAVYTLKN</sequence>
<dbReference type="AlphaFoldDB" id="A0A0A1TZ15"/>
<dbReference type="RefSeq" id="XP_004253550.1">
    <property type="nucleotide sequence ID" value="XM_004253502.1"/>
</dbReference>
<evidence type="ECO:0000313" key="4">
    <source>
        <dbReference type="Proteomes" id="UP000014680"/>
    </source>
</evidence>